<name>A0A7J7N424_9MAGN</name>
<accession>A0A7J7N424</accession>
<comment type="caution">
    <text evidence="1">The sequence shown here is derived from an EMBL/GenBank/DDBJ whole genome shotgun (WGS) entry which is preliminary data.</text>
</comment>
<proteinExistence type="predicted"/>
<gene>
    <name evidence="1" type="ORF">GIB67_013857</name>
</gene>
<sequence>MVTKTSSDKSPVIRSYTVSSQPPYIIPEESSTLLPDSVTILEEQHCTMRSPNIPYLIMRTTSNFRSSTFKIGESLSARANVVCHNVEAVYYIPIERDDERNNDDEGNINGNDEDVQLGRHFLGQMDVVCMHCSTFHWKDEQLSNSSIINTLFGQCCLQGKIKLPILDALPNEFQELYDGNGPHLRSFRRYMRKYNAANAFTSLGVHIDDQVAHGQGPSSFVIHGELHHRIGALVLNEEQEASYAQLYIYNPGASLNTRHKRNPRLNKDLLKVIQNTLV</sequence>
<keyword evidence="2" id="KW-1185">Reference proteome</keyword>
<dbReference type="AlphaFoldDB" id="A0A7J7N424"/>
<organism evidence="1 2">
    <name type="scientific">Kingdonia uniflora</name>
    <dbReference type="NCBI Taxonomy" id="39325"/>
    <lineage>
        <taxon>Eukaryota</taxon>
        <taxon>Viridiplantae</taxon>
        <taxon>Streptophyta</taxon>
        <taxon>Embryophyta</taxon>
        <taxon>Tracheophyta</taxon>
        <taxon>Spermatophyta</taxon>
        <taxon>Magnoliopsida</taxon>
        <taxon>Ranunculales</taxon>
        <taxon>Circaeasteraceae</taxon>
        <taxon>Kingdonia</taxon>
    </lineage>
</organism>
<dbReference type="OrthoDB" id="1435660at2759"/>
<dbReference type="PANTHER" id="PTHR45786:SF74">
    <property type="entry name" value="ATP-DEPENDENT DNA HELICASE"/>
    <property type="match status" value="1"/>
</dbReference>
<dbReference type="EMBL" id="JACGCM010001097">
    <property type="protein sequence ID" value="KAF6161780.1"/>
    <property type="molecule type" value="Genomic_DNA"/>
</dbReference>
<evidence type="ECO:0008006" key="3">
    <source>
        <dbReference type="Google" id="ProtNLM"/>
    </source>
</evidence>
<evidence type="ECO:0000313" key="2">
    <source>
        <dbReference type="Proteomes" id="UP000541444"/>
    </source>
</evidence>
<dbReference type="PANTHER" id="PTHR45786">
    <property type="entry name" value="DNA BINDING PROTEIN-LIKE"/>
    <property type="match status" value="1"/>
</dbReference>
<reference evidence="1 2" key="1">
    <citation type="journal article" date="2020" name="IScience">
        <title>Genome Sequencing of the Endangered Kingdonia uniflora (Circaeasteraceae, Ranunculales) Reveals Potential Mechanisms of Evolutionary Specialization.</title>
        <authorList>
            <person name="Sun Y."/>
            <person name="Deng T."/>
            <person name="Zhang A."/>
            <person name="Moore M.J."/>
            <person name="Landis J.B."/>
            <person name="Lin N."/>
            <person name="Zhang H."/>
            <person name="Zhang X."/>
            <person name="Huang J."/>
            <person name="Zhang X."/>
            <person name="Sun H."/>
            <person name="Wang H."/>
        </authorList>
    </citation>
    <scope>NUCLEOTIDE SEQUENCE [LARGE SCALE GENOMIC DNA]</scope>
    <source>
        <strain evidence="1">TB1705</strain>
        <tissue evidence="1">Leaf</tissue>
    </source>
</reference>
<dbReference type="Proteomes" id="UP000541444">
    <property type="component" value="Unassembled WGS sequence"/>
</dbReference>
<evidence type="ECO:0000313" key="1">
    <source>
        <dbReference type="EMBL" id="KAF6161780.1"/>
    </source>
</evidence>
<protein>
    <recommendedName>
        <fullName evidence="3">Helitron helicase-like domain-containing protein</fullName>
    </recommendedName>
</protein>